<organism evidence="1 2">
    <name type="scientific">Trifolium medium</name>
    <dbReference type="NCBI Taxonomy" id="97028"/>
    <lineage>
        <taxon>Eukaryota</taxon>
        <taxon>Viridiplantae</taxon>
        <taxon>Streptophyta</taxon>
        <taxon>Embryophyta</taxon>
        <taxon>Tracheophyta</taxon>
        <taxon>Spermatophyta</taxon>
        <taxon>Magnoliopsida</taxon>
        <taxon>eudicotyledons</taxon>
        <taxon>Gunneridae</taxon>
        <taxon>Pentapetalae</taxon>
        <taxon>rosids</taxon>
        <taxon>fabids</taxon>
        <taxon>Fabales</taxon>
        <taxon>Fabaceae</taxon>
        <taxon>Papilionoideae</taxon>
        <taxon>50 kb inversion clade</taxon>
        <taxon>NPAAA clade</taxon>
        <taxon>Hologalegina</taxon>
        <taxon>IRL clade</taxon>
        <taxon>Trifolieae</taxon>
        <taxon>Trifolium</taxon>
    </lineage>
</organism>
<keyword evidence="2" id="KW-1185">Reference proteome</keyword>
<protein>
    <submittedName>
        <fullName evidence="1">Uncharacterized protein</fullName>
    </submittedName>
</protein>
<dbReference type="AlphaFoldDB" id="A0A392VZC1"/>
<comment type="caution">
    <text evidence="1">The sequence shown here is derived from an EMBL/GenBank/DDBJ whole genome shotgun (WGS) entry which is preliminary data.</text>
</comment>
<name>A0A392VZC1_9FABA</name>
<dbReference type="Proteomes" id="UP000265520">
    <property type="component" value="Unassembled WGS sequence"/>
</dbReference>
<sequence length="30" mass="3255">MAIDTPAAYDDDNRAAMPTALAISRLDDFL</sequence>
<evidence type="ECO:0000313" key="1">
    <source>
        <dbReference type="EMBL" id="MCI92803.1"/>
    </source>
</evidence>
<dbReference type="EMBL" id="LXQA011310647">
    <property type="protein sequence ID" value="MCI92803.1"/>
    <property type="molecule type" value="Genomic_DNA"/>
</dbReference>
<feature type="non-terminal residue" evidence="1">
    <location>
        <position position="30"/>
    </location>
</feature>
<accession>A0A392VZC1</accession>
<reference evidence="1 2" key="1">
    <citation type="journal article" date="2018" name="Front. Plant Sci.">
        <title>Red Clover (Trifolium pratense) and Zigzag Clover (T. medium) - A Picture of Genomic Similarities and Differences.</title>
        <authorList>
            <person name="Dluhosova J."/>
            <person name="Istvanek J."/>
            <person name="Nedelnik J."/>
            <person name="Repkova J."/>
        </authorList>
    </citation>
    <scope>NUCLEOTIDE SEQUENCE [LARGE SCALE GENOMIC DNA]</scope>
    <source>
        <strain evidence="2">cv. 10/8</strain>
        <tissue evidence="1">Leaf</tissue>
    </source>
</reference>
<evidence type="ECO:0000313" key="2">
    <source>
        <dbReference type="Proteomes" id="UP000265520"/>
    </source>
</evidence>
<proteinExistence type="predicted"/>